<evidence type="ECO:0000256" key="8">
    <source>
        <dbReference type="RuleBase" id="RU000590"/>
    </source>
</evidence>
<keyword evidence="6 10" id="KW-0378">Hydrolase</keyword>
<keyword evidence="11" id="KW-1185">Reference proteome</keyword>
<keyword evidence="10" id="KW-0645">Protease</keyword>
<dbReference type="Gene3D" id="3.40.350.10">
    <property type="entry name" value="Creatinase/prolidase N-terminal domain"/>
    <property type="match status" value="1"/>
</dbReference>
<reference evidence="10 11" key="1">
    <citation type="submission" date="2021-03" db="EMBL/GenBank/DDBJ databases">
        <title>Sequencing the genomes of 1000 actinobacteria strains.</title>
        <authorList>
            <person name="Klenk H.-P."/>
        </authorList>
    </citation>
    <scope>NUCLEOTIDE SEQUENCE [LARGE SCALE GENOMIC DNA]</scope>
    <source>
        <strain evidence="10 11">DSM 45256</strain>
    </source>
</reference>
<dbReference type="Gene3D" id="3.90.230.10">
    <property type="entry name" value="Creatinase/methionine aminopeptidase superfamily"/>
    <property type="match status" value="1"/>
</dbReference>
<dbReference type="Pfam" id="PF05195">
    <property type="entry name" value="AMP_N"/>
    <property type="match status" value="1"/>
</dbReference>
<dbReference type="PANTHER" id="PTHR43226">
    <property type="entry name" value="XAA-PRO AMINOPEPTIDASE 3"/>
    <property type="match status" value="1"/>
</dbReference>
<comment type="cofactor">
    <cofactor evidence="2">
        <name>Mn(2+)</name>
        <dbReference type="ChEBI" id="CHEBI:29035"/>
    </cofactor>
</comment>
<keyword evidence="10" id="KW-0031">Aminopeptidase</keyword>
<evidence type="ECO:0000256" key="3">
    <source>
        <dbReference type="ARBA" id="ARBA00008766"/>
    </source>
</evidence>
<dbReference type="SUPFAM" id="SSF55920">
    <property type="entry name" value="Creatinase/aminopeptidase"/>
    <property type="match status" value="1"/>
</dbReference>
<dbReference type="Pfam" id="PF00557">
    <property type="entry name" value="Peptidase_M24"/>
    <property type="match status" value="1"/>
</dbReference>
<dbReference type="PROSITE" id="PS00491">
    <property type="entry name" value="PROLINE_PEPTIDASE"/>
    <property type="match status" value="1"/>
</dbReference>
<comment type="similarity">
    <text evidence="3 8">Belongs to the peptidase M24B family.</text>
</comment>
<dbReference type="EC" id="3.4.11.9" evidence="4"/>
<evidence type="ECO:0000256" key="5">
    <source>
        <dbReference type="ARBA" id="ARBA00022723"/>
    </source>
</evidence>
<dbReference type="InterPro" id="IPR036005">
    <property type="entry name" value="Creatinase/aminopeptidase-like"/>
</dbReference>
<proteinExistence type="inferred from homology"/>
<dbReference type="InterPro" id="IPR007865">
    <property type="entry name" value="Aminopep_P_N"/>
</dbReference>
<dbReference type="InterPro" id="IPR052433">
    <property type="entry name" value="X-Pro_dipept-like"/>
</dbReference>
<comment type="catalytic activity">
    <reaction evidence="1">
        <text>Release of any N-terminal amino acid, including proline, that is linked to proline, even from a dipeptide or tripeptide.</text>
        <dbReference type="EC" id="3.4.11.9"/>
    </reaction>
</comment>
<organism evidence="10 11">
    <name type="scientific">Pseudonocardia parietis</name>
    <dbReference type="NCBI Taxonomy" id="570936"/>
    <lineage>
        <taxon>Bacteria</taxon>
        <taxon>Bacillati</taxon>
        <taxon>Actinomycetota</taxon>
        <taxon>Actinomycetes</taxon>
        <taxon>Pseudonocardiales</taxon>
        <taxon>Pseudonocardiaceae</taxon>
        <taxon>Pseudonocardia</taxon>
    </lineage>
</organism>
<dbReference type="Proteomes" id="UP001519295">
    <property type="component" value="Unassembled WGS sequence"/>
</dbReference>
<dbReference type="EMBL" id="JAGINU010000001">
    <property type="protein sequence ID" value="MBP2367400.1"/>
    <property type="molecule type" value="Genomic_DNA"/>
</dbReference>
<dbReference type="PANTHER" id="PTHR43226:SF4">
    <property type="entry name" value="XAA-PRO AMINOPEPTIDASE 3"/>
    <property type="match status" value="1"/>
</dbReference>
<dbReference type="InterPro" id="IPR001131">
    <property type="entry name" value="Peptidase_M24B_aminopep-P_CS"/>
</dbReference>
<feature type="domain" description="Aminopeptidase P N-terminal" evidence="9">
    <location>
        <begin position="42"/>
        <end position="178"/>
    </location>
</feature>
<dbReference type="SUPFAM" id="SSF53092">
    <property type="entry name" value="Creatinase/prolidase N-terminal domain"/>
    <property type="match status" value="1"/>
</dbReference>
<dbReference type="GO" id="GO:0004177">
    <property type="term" value="F:aminopeptidase activity"/>
    <property type="evidence" value="ECO:0007669"/>
    <property type="project" value="UniProtKB-KW"/>
</dbReference>
<gene>
    <name evidence="10" type="ORF">JOF36_003096</name>
</gene>
<evidence type="ECO:0000259" key="9">
    <source>
        <dbReference type="SMART" id="SM01011"/>
    </source>
</evidence>
<dbReference type="RefSeq" id="WP_210027533.1">
    <property type="nucleotide sequence ID" value="NZ_JAGINU010000001.1"/>
</dbReference>
<evidence type="ECO:0000256" key="6">
    <source>
        <dbReference type="ARBA" id="ARBA00022801"/>
    </source>
</evidence>
<evidence type="ECO:0000313" key="10">
    <source>
        <dbReference type="EMBL" id="MBP2367400.1"/>
    </source>
</evidence>
<evidence type="ECO:0000256" key="1">
    <source>
        <dbReference type="ARBA" id="ARBA00001424"/>
    </source>
</evidence>
<evidence type="ECO:0000256" key="2">
    <source>
        <dbReference type="ARBA" id="ARBA00001936"/>
    </source>
</evidence>
<dbReference type="SMART" id="SM01011">
    <property type="entry name" value="AMP_N"/>
    <property type="match status" value="1"/>
</dbReference>
<keyword evidence="5 8" id="KW-0479">Metal-binding</keyword>
<keyword evidence="7" id="KW-0464">Manganese</keyword>
<evidence type="ECO:0000313" key="11">
    <source>
        <dbReference type="Proteomes" id="UP001519295"/>
    </source>
</evidence>
<accession>A0ABS4VTY2</accession>
<evidence type="ECO:0000256" key="7">
    <source>
        <dbReference type="ARBA" id="ARBA00023211"/>
    </source>
</evidence>
<evidence type="ECO:0000256" key="4">
    <source>
        <dbReference type="ARBA" id="ARBA00012574"/>
    </source>
</evidence>
<protein>
    <recommendedName>
        <fullName evidence="4">Xaa-Pro aminopeptidase</fullName>
        <ecNumber evidence="4">3.4.11.9</ecNumber>
    </recommendedName>
</protein>
<sequence>MSWTDEELQDLVTRTGRRIPVELVRVMTDGWRVPTVDIEEWAGAAPRRRRRAAVTADFAGDLLVVPNGRPPWRTSDLTYPFRPASDFLWLVGEVDPGSVLVIGSDGEPTLFVDERPALGRPLAYLDAARGAVYDGRPESLSAIRTRLGLETRPIEDLEAVLRGAGRARTVRGLDPLVDSLVPEDGQELEKQLARRRLVKDDYEISRLREASAATVEGFRAVARALPDVLKYGEPLVEGLFTQAARTHGRGVAFTPVCCGGSRSTILHWFRNDGQIESGDILLLDAGVESTEFYGSDVARVFPVSGRFSPAQRDVHDIISAAHRVTLDAVRPGTTFEELGAAAAGVLAEGLTSLGVLPNRNVEGLAEDVLARRWTLHGIGHMLGIDVHDSFSVTSEYMTQPLVEGHVLAIEPGLYFSPYDEYVPAPLRGLGMRIEDDVVVTSNGCEVLSAGLPTSTAGVEDWLQTLS</sequence>
<dbReference type="InterPro" id="IPR029149">
    <property type="entry name" value="Creatin/AminoP/Spt16_N"/>
</dbReference>
<dbReference type="InterPro" id="IPR000994">
    <property type="entry name" value="Pept_M24"/>
</dbReference>
<comment type="caution">
    <text evidence="10">The sequence shown here is derived from an EMBL/GenBank/DDBJ whole genome shotgun (WGS) entry which is preliminary data.</text>
</comment>
<name>A0ABS4VTY2_9PSEU</name>